<accession>A0A248JT77</accession>
<dbReference type="CDD" id="cd19094">
    <property type="entry name" value="AKR_Tas-like"/>
    <property type="match status" value="1"/>
</dbReference>
<protein>
    <submittedName>
        <fullName evidence="3">Aldo/keto reductase</fullName>
    </submittedName>
</protein>
<keyword evidence="1" id="KW-0560">Oxidoreductase</keyword>
<name>A0A248JT77_9PROT</name>
<dbReference type="PRINTS" id="PR00069">
    <property type="entry name" value="ALDKETRDTASE"/>
</dbReference>
<dbReference type="InterPro" id="IPR036812">
    <property type="entry name" value="NAD(P)_OxRdtase_dom_sf"/>
</dbReference>
<dbReference type="RefSeq" id="WP_088872348.1">
    <property type="nucleotide sequence ID" value="NZ_CP022110.1"/>
</dbReference>
<reference evidence="3 4" key="1">
    <citation type="submission" date="2017-06" db="EMBL/GenBank/DDBJ databases">
        <title>Complete genome sequence of Nitrospirillum amazonense strain CBAmC, an endophytic nitrogen-fixing and plant growth-promoting bacterium, isolated from sugarcane.</title>
        <authorList>
            <person name="Schwab S."/>
            <person name="dos Santos Teixeira K.R."/>
            <person name="Simoes Araujo J.L."/>
            <person name="Soares Vidal M."/>
            <person name="Borges de Freitas H.R."/>
            <person name="Rivello Crivelaro A.L."/>
            <person name="Bueno de Camargo Nunes A."/>
            <person name="dos Santos C.M."/>
            <person name="Palmeira da Silva Rosa D."/>
            <person name="da Silva Padilha D."/>
            <person name="da Silva E."/>
            <person name="Araujo Terra L."/>
            <person name="Soares Mendes V."/>
            <person name="Farinelli L."/>
            <person name="Magalhaes Cruz L."/>
            <person name="Baldani J.I."/>
        </authorList>
    </citation>
    <scope>NUCLEOTIDE SEQUENCE [LARGE SCALE GENOMIC DNA]</scope>
    <source>
        <strain evidence="3 4">CBAmC</strain>
    </source>
</reference>
<dbReference type="Gene3D" id="3.20.20.100">
    <property type="entry name" value="NADP-dependent oxidoreductase domain"/>
    <property type="match status" value="1"/>
</dbReference>
<evidence type="ECO:0000256" key="1">
    <source>
        <dbReference type="ARBA" id="ARBA00023002"/>
    </source>
</evidence>
<dbReference type="PANTHER" id="PTHR43364">
    <property type="entry name" value="NADH-SPECIFIC METHYLGLYOXAL REDUCTASE-RELATED"/>
    <property type="match status" value="1"/>
</dbReference>
<dbReference type="GO" id="GO:0016491">
    <property type="term" value="F:oxidoreductase activity"/>
    <property type="evidence" value="ECO:0007669"/>
    <property type="project" value="UniProtKB-KW"/>
</dbReference>
<dbReference type="InterPro" id="IPR050523">
    <property type="entry name" value="AKR_Detox_Biosynth"/>
</dbReference>
<dbReference type="InterPro" id="IPR023210">
    <property type="entry name" value="NADP_OxRdtase_dom"/>
</dbReference>
<dbReference type="InterPro" id="IPR020471">
    <property type="entry name" value="AKR"/>
</dbReference>
<evidence type="ECO:0000259" key="2">
    <source>
        <dbReference type="Pfam" id="PF00248"/>
    </source>
</evidence>
<dbReference type="AlphaFoldDB" id="A0A248JT77"/>
<dbReference type="SUPFAM" id="SSF51430">
    <property type="entry name" value="NAD(P)-linked oxidoreductase"/>
    <property type="match status" value="1"/>
</dbReference>
<gene>
    <name evidence="3" type="ORF">Y958_13320</name>
</gene>
<feature type="domain" description="NADP-dependent oxidoreductase" evidence="2">
    <location>
        <begin position="15"/>
        <end position="336"/>
    </location>
</feature>
<proteinExistence type="predicted"/>
<evidence type="ECO:0000313" key="4">
    <source>
        <dbReference type="Proteomes" id="UP000197153"/>
    </source>
</evidence>
<organism evidence="3 4">
    <name type="scientific">Nitrospirillum viridazoti CBAmc</name>
    <dbReference type="NCBI Taxonomy" id="1441467"/>
    <lineage>
        <taxon>Bacteria</taxon>
        <taxon>Pseudomonadati</taxon>
        <taxon>Pseudomonadota</taxon>
        <taxon>Alphaproteobacteria</taxon>
        <taxon>Rhodospirillales</taxon>
        <taxon>Azospirillaceae</taxon>
        <taxon>Nitrospirillum</taxon>
        <taxon>Nitrospirillum viridazoti</taxon>
    </lineage>
</organism>
<dbReference type="Pfam" id="PF00248">
    <property type="entry name" value="Aldo_ket_red"/>
    <property type="match status" value="1"/>
</dbReference>
<dbReference type="Proteomes" id="UP000197153">
    <property type="component" value="Chromosome 1"/>
</dbReference>
<dbReference type="KEGG" id="nao:Y958_13320"/>
<keyword evidence="4" id="KW-1185">Reference proteome</keyword>
<sequence>MEHRRLGRTDITVSAICLGTMTWGRQNTEAEGHAQMDYAFDRGVTFFDTAEMYAVPPTADTYGKTEEIIGTWLQATGRRTQVFLASKVSGPGPMPWVRGGQHRLDRANIHAAVDASLRRLRTDYIDLYQVHWPQRPLALFGRGAPEGLYSDGGVPIEETLAAMGELVTAGKVRHIGVSNETAWGVMAYLRAAERQGLPRIASIQNVYNLLSRVFDTDLAEVAVREQVGLLGYSPLAGGTLSGKYLNGAMPAGSRRAIDTRGSRYGGPLVDPIVARYLDIARRHGLNPTQMAISFALRQPFMTAVIIGATSMANLESNIAAADVTLSDAVIDEIEAVHQSNPSPCP</sequence>
<dbReference type="PANTHER" id="PTHR43364:SF4">
    <property type="entry name" value="NAD(P)-LINKED OXIDOREDUCTASE SUPERFAMILY PROTEIN"/>
    <property type="match status" value="1"/>
</dbReference>
<evidence type="ECO:0000313" key="3">
    <source>
        <dbReference type="EMBL" id="ASG21671.1"/>
    </source>
</evidence>
<dbReference type="EMBL" id="CP022110">
    <property type="protein sequence ID" value="ASG21671.1"/>
    <property type="molecule type" value="Genomic_DNA"/>
</dbReference>